<proteinExistence type="predicted"/>
<dbReference type="HOGENOM" id="CLU_2239134_0_0_1"/>
<dbReference type="EMBL" id="KB304272">
    <property type="protein sequence ID" value="ELU02187.1"/>
    <property type="molecule type" value="Genomic_DNA"/>
</dbReference>
<dbReference type="AlphaFoldDB" id="R7UFX2"/>
<evidence type="ECO:0000313" key="2">
    <source>
        <dbReference type="EnsemblMetazoa" id="CapteP185120"/>
    </source>
</evidence>
<reference evidence="1 3" key="2">
    <citation type="journal article" date="2013" name="Nature">
        <title>Insights into bilaterian evolution from three spiralian genomes.</title>
        <authorList>
            <person name="Simakov O."/>
            <person name="Marletaz F."/>
            <person name="Cho S.J."/>
            <person name="Edsinger-Gonzales E."/>
            <person name="Havlak P."/>
            <person name="Hellsten U."/>
            <person name="Kuo D.H."/>
            <person name="Larsson T."/>
            <person name="Lv J."/>
            <person name="Arendt D."/>
            <person name="Savage R."/>
            <person name="Osoegawa K."/>
            <person name="de Jong P."/>
            <person name="Grimwood J."/>
            <person name="Chapman J.A."/>
            <person name="Shapiro H."/>
            <person name="Aerts A."/>
            <person name="Otillar R.P."/>
            <person name="Terry A.Y."/>
            <person name="Boore J.L."/>
            <person name="Grigoriev I.V."/>
            <person name="Lindberg D.R."/>
            <person name="Seaver E.C."/>
            <person name="Weisblat D.A."/>
            <person name="Putnam N.H."/>
            <person name="Rokhsar D.S."/>
        </authorList>
    </citation>
    <scope>NUCLEOTIDE SEQUENCE</scope>
    <source>
        <strain evidence="1 3">I ESC-2004</strain>
    </source>
</reference>
<evidence type="ECO:0000313" key="1">
    <source>
        <dbReference type="EMBL" id="ELU02187.1"/>
    </source>
</evidence>
<protein>
    <submittedName>
        <fullName evidence="1 2">Uncharacterized protein</fullName>
    </submittedName>
</protein>
<dbReference type="EnsemblMetazoa" id="CapteT185120">
    <property type="protein sequence ID" value="CapteP185120"/>
    <property type="gene ID" value="CapteG185120"/>
</dbReference>
<reference evidence="2" key="3">
    <citation type="submission" date="2015-06" db="UniProtKB">
        <authorList>
            <consortium name="EnsemblMetazoa"/>
        </authorList>
    </citation>
    <scope>IDENTIFICATION</scope>
</reference>
<dbReference type="EMBL" id="AMQN01008974">
    <property type="status" value="NOT_ANNOTATED_CDS"/>
    <property type="molecule type" value="Genomic_DNA"/>
</dbReference>
<sequence>MRKLGDMLLFEAAVSESCIHHEHSGHHVAIPSEMAIGPLVAEAAHKISGHDIFAFGYGFLKLTGRYQSSFFPSGSLILDSVACMFIIAIRRDTSAKPKLVSQIED</sequence>
<keyword evidence="3" id="KW-1185">Reference proteome</keyword>
<organism evidence="1">
    <name type="scientific">Capitella teleta</name>
    <name type="common">Polychaete worm</name>
    <dbReference type="NCBI Taxonomy" id="283909"/>
    <lineage>
        <taxon>Eukaryota</taxon>
        <taxon>Metazoa</taxon>
        <taxon>Spiralia</taxon>
        <taxon>Lophotrochozoa</taxon>
        <taxon>Annelida</taxon>
        <taxon>Polychaeta</taxon>
        <taxon>Sedentaria</taxon>
        <taxon>Scolecida</taxon>
        <taxon>Capitellidae</taxon>
        <taxon>Capitella</taxon>
    </lineage>
</organism>
<accession>R7UFX2</accession>
<dbReference type="Proteomes" id="UP000014760">
    <property type="component" value="Unassembled WGS sequence"/>
</dbReference>
<name>R7UFX2_CAPTE</name>
<evidence type="ECO:0000313" key="3">
    <source>
        <dbReference type="Proteomes" id="UP000014760"/>
    </source>
</evidence>
<dbReference type="EMBL" id="AMQN01008975">
    <property type="status" value="NOT_ANNOTATED_CDS"/>
    <property type="molecule type" value="Genomic_DNA"/>
</dbReference>
<reference evidence="3" key="1">
    <citation type="submission" date="2012-12" db="EMBL/GenBank/DDBJ databases">
        <authorList>
            <person name="Hellsten U."/>
            <person name="Grimwood J."/>
            <person name="Chapman J.A."/>
            <person name="Shapiro H."/>
            <person name="Aerts A."/>
            <person name="Otillar R.P."/>
            <person name="Terry A.Y."/>
            <person name="Boore J.L."/>
            <person name="Simakov O."/>
            <person name="Marletaz F."/>
            <person name="Cho S.-J."/>
            <person name="Edsinger-Gonzales E."/>
            <person name="Havlak P."/>
            <person name="Kuo D.-H."/>
            <person name="Larsson T."/>
            <person name="Lv J."/>
            <person name="Arendt D."/>
            <person name="Savage R."/>
            <person name="Osoegawa K."/>
            <person name="de Jong P."/>
            <person name="Lindberg D.R."/>
            <person name="Seaver E.C."/>
            <person name="Weisblat D.A."/>
            <person name="Putnam N.H."/>
            <person name="Grigoriev I.V."/>
            <person name="Rokhsar D.S."/>
        </authorList>
    </citation>
    <scope>NUCLEOTIDE SEQUENCE</scope>
    <source>
        <strain evidence="3">I ESC-2004</strain>
    </source>
</reference>
<gene>
    <name evidence="1" type="ORF">CAPTEDRAFT_185120</name>
</gene>